<evidence type="ECO:0000313" key="2">
    <source>
        <dbReference type="Proteomes" id="UP000004471"/>
    </source>
</evidence>
<reference evidence="1 2" key="1">
    <citation type="journal article" date="2011" name="PLoS Pathog.">
        <title>Dynamic evolution of pathogenicity revealed by sequencing and comparative genomics of 19 Pseudomonas syringae isolates.</title>
        <authorList>
            <person name="Baltrus D.A."/>
            <person name="Nishimura M.T."/>
            <person name="Romanchuk A."/>
            <person name="Chang J.H."/>
            <person name="Mukhtar M.S."/>
            <person name="Cherkis K."/>
            <person name="Roach J."/>
            <person name="Grant S.R."/>
            <person name="Jones C.D."/>
            <person name="Dangl J.L."/>
        </authorList>
    </citation>
    <scope>NUCLEOTIDE SEQUENCE [LARGE SCALE GENOMIC DNA]</scope>
    <source>
        <strain evidence="2">M301072PT</strain>
    </source>
</reference>
<dbReference type="AlphaFoldDB" id="F3FYP0"/>
<dbReference type="EMBL" id="AEAH01003501">
    <property type="protein sequence ID" value="EGH35332.1"/>
    <property type="molecule type" value="Genomic_DNA"/>
</dbReference>
<gene>
    <name evidence="1" type="ORF">PSYJA_42538</name>
</gene>
<evidence type="ECO:0000313" key="1">
    <source>
        <dbReference type="EMBL" id="EGH35332.1"/>
    </source>
</evidence>
<accession>F3FYP0</accession>
<name>F3FYP0_PSESX</name>
<feature type="non-terminal residue" evidence="1">
    <location>
        <position position="1"/>
    </location>
</feature>
<dbReference type="HOGENOM" id="CLU_3129086_0_0_6"/>
<feature type="non-terminal residue" evidence="1">
    <location>
        <position position="49"/>
    </location>
</feature>
<protein>
    <submittedName>
        <fullName evidence="1">Methyl-accepting chemotaxis protein</fullName>
    </submittedName>
</protein>
<organism evidence="1 2">
    <name type="scientific">Pseudomonas syringae pv. japonica str. M301072</name>
    <dbReference type="NCBI Taxonomy" id="629262"/>
    <lineage>
        <taxon>Bacteria</taxon>
        <taxon>Pseudomonadati</taxon>
        <taxon>Pseudomonadota</taxon>
        <taxon>Gammaproteobacteria</taxon>
        <taxon>Pseudomonadales</taxon>
        <taxon>Pseudomonadaceae</taxon>
        <taxon>Pseudomonas</taxon>
        <taxon>Pseudomonas syringae</taxon>
    </lineage>
</organism>
<proteinExistence type="predicted"/>
<sequence length="49" mass="5384">TQTLAVTRRDELGVLQQGIQRMGSTLRELYLPGFESMVKNANVASIMCG</sequence>
<dbReference type="Proteomes" id="UP000004471">
    <property type="component" value="Unassembled WGS sequence"/>
</dbReference>
<comment type="caution">
    <text evidence="1">The sequence shown here is derived from an EMBL/GenBank/DDBJ whole genome shotgun (WGS) entry which is preliminary data.</text>
</comment>